<feature type="domain" description="Lon N-terminal" evidence="1">
    <location>
        <begin position="16"/>
        <end position="230"/>
    </location>
</feature>
<dbReference type="SUPFAM" id="SSF88697">
    <property type="entry name" value="PUA domain-like"/>
    <property type="match status" value="1"/>
</dbReference>
<dbReference type="Gene3D" id="2.30.130.40">
    <property type="entry name" value="LON domain-like"/>
    <property type="match status" value="1"/>
</dbReference>
<dbReference type="EMBL" id="CP097332">
    <property type="protein sequence ID" value="UQX87172.1"/>
    <property type="molecule type" value="Genomic_DNA"/>
</dbReference>
<dbReference type="PROSITE" id="PS51787">
    <property type="entry name" value="LON_N"/>
    <property type="match status" value="1"/>
</dbReference>
<accession>A0ABY4QVL4</accession>
<dbReference type="InterPro" id="IPR003111">
    <property type="entry name" value="Lon_prtase_N"/>
</dbReference>
<dbReference type="PANTHER" id="PTHR46732">
    <property type="entry name" value="ATP-DEPENDENT PROTEASE LA (LON) DOMAIN PROTEIN"/>
    <property type="match status" value="1"/>
</dbReference>
<organism evidence="2 3">
    <name type="scientific">Jatrophihabitans telluris</name>
    <dbReference type="NCBI Taxonomy" id="2038343"/>
    <lineage>
        <taxon>Bacteria</taxon>
        <taxon>Bacillati</taxon>
        <taxon>Actinomycetota</taxon>
        <taxon>Actinomycetes</taxon>
        <taxon>Jatrophihabitantales</taxon>
        <taxon>Jatrophihabitantaceae</taxon>
        <taxon>Jatrophihabitans</taxon>
    </lineage>
</organism>
<dbReference type="InterPro" id="IPR015947">
    <property type="entry name" value="PUA-like_sf"/>
</dbReference>
<evidence type="ECO:0000313" key="3">
    <source>
        <dbReference type="Proteomes" id="UP001056336"/>
    </source>
</evidence>
<proteinExistence type="predicted"/>
<gene>
    <name evidence="2" type="ORF">M6D93_12775</name>
</gene>
<dbReference type="PANTHER" id="PTHR46732:SF8">
    <property type="entry name" value="ATP-DEPENDENT PROTEASE LA (LON) DOMAIN PROTEIN"/>
    <property type="match status" value="1"/>
</dbReference>
<protein>
    <submittedName>
        <fullName evidence="2">LON peptidase substrate-binding domain-containing protein</fullName>
    </submittedName>
</protein>
<dbReference type="RefSeq" id="WP_249769631.1">
    <property type="nucleotide sequence ID" value="NZ_CP097332.1"/>
</dbReference>
<reference evidence="2" key="1">
    <citation type="journal article" date="2018" name="Int. J. Syst. Evol. Microbiol.">
        <title>Jatrophihabitans telluris sp. nov., isolated from sediment soil of lava forest wetlands and the emended description of the genus Jatrophihabitans.</title>
        <authorList>
            <person name="Lee K.C."/>
            <person name="Suh M.K."/>
            <person name="Eom M.K."/>
            <person name="Kim K.K."/>
            <person name="Kim J.S."/>
            <person name="Kim D.S."/>
            <person name="Ko S.H."/>
            <person name="Shin Y.K."/>
            <person name="Lee J.S."/>
        </authorList>
    </citation>
    <scope>NUCLEOTIDE SEQUENCE</scope>
    <source>
        <strain evidence="2">N237</strain>
    </source>
</reference>
<reference evidence="2" key="2">
    <citation type="submission" date="2022-05" db="EMBL/GenBank/DDBJ databases">
        <authorList>
            <person name="Kim J.-S."/>
            <person name="Lee K."/>
            <person name="Suh M."/>
            <person name="Eom M."/>
            <person name="Kim J.-S."/>
            <person name="Kim D.-S."/>
            <person name="Ko S.-H."/>
            <person name="Shin Y."/>
            <person name="Lee J.-S."/>
        </authorList>
    </citation>
    <scope>NUCLEOTIDE SEQUENCE</scope>
    <source>
        <strain evidence="2">N237</strain>
    </source>
</reference>
<evidence type="ECO:0000259" key="1">
    <source>
        <dbReference type="PROSITE" id="PS51787"/>
    </source>
</evidence>
<name>A0ABY4QVL4_9ACTN</name>
<dbReference type="SMART" id="SM00464">
    <property type="entry name" value="LON"/>
    <property type="match status" value="1"/>
</dbReference>
<dbReference type="Proteomes" id="UP001056336">
    <property type="component" value="Chromosome"/>
</dbReference>
<keyword evidence="3" id="KW-1185">Reference proteome</keyword>
<evidence type="ECO:0000313" key="2">
    <source>
        <dbReference type="EMBL" id="UQX87172.1"/>
    </source>
</evidence>
<dbReference type="Pfam" id="PF02190">
    <property type="entry name" value="LON_substr_bdg"/>
    <property type="match status" value="1"/>
</dbReference>
<sequence>MEEQLPEPRPESAQPLELLPLFPLGTVLVPGMPLALQVFEPRYRRLMADLLDGVDAEPDDETHPVGASAVFGVVALRRGWEVGAVGDLHEIGTTARISSVRQTPDGRYELEAFGEQRFRIHGLDQGSQPYLLGSVEYLDEPDGPLSDHASVSTRLAWRDHLAALHALTDGAGLDPEGLDEKAVPLIAGRPLSYAIAELPSLPVADRQQLLSCPDTATRLTTARRVLHRETVLVRRLRAIPATAATFSAAISAC</sequence>
<dbReference type="InterPro" id="IPR046336">
    <property type="entry name" value="Lon_prtase_N_sf"/>
</dbReference>